<proteinExistence type="predicted"/>
<evidence type="ECO:0000313" key="2">
    <source>
        <dbReference type="Proteomes" id="UP001303899"/>
    </source>
</evidence>
<accession>A0ABU5RZJ6</accession>
<gene>
    <name evidence="1" type="ORF">VB776_01920</name>
</gene>
<dbReference type="Proteomes" id="UP001303899">
    <property type="component" value="Unassembled WGS sequence"/>
</dbReference>
<dbReference type="InterPro" id="IPR005358">
    <property type="entry name" value="Puta_zinc/iron-chelating_dom"/>
</dbReference>
<comment type="caution">
    <text evidence="1">The sequence shown here is derived from an EMBL/GenBank/DDBJ whole genome shotgun (WGS) entry which is preliminary data.</text>
</comment>
<protein>
    <submittedName>
        <fullName evidence="1">YkgJ family cysteine cluster protein</fullName>
    </submittedName>
</protein>
<dbReference type="PANTHER" id="PTHR35866">
    <property type="entry name" value="PUTATIVE-RELATED"/>
    <property type="match status" value="1"/>
</dbReference>
<keyword evidence="2" id="KW-1185">Reference proteome</keyword>
<dbReference type="RefSeq" id="WP_323256530.1">
    <property type="nucleotide sequence ID" value="NZ_JAYGIL010000003.1"/>
</dbReference>
<dbReference type="EMBL" id="JAYGIL010000003">
    <property type="protein sequence ID" value="MEA5401652.1"/>
    <property type="molecule type" value="Genomic_DNA"/>
</dbReference>
<evidence type="ECO:0000313" key="1">
    <source>
        <dbReference type="EMBL" id="MEA5401652.1"/>
    </source>
</evidence>
<reference evidence="1 2" key="1">
    <citation type="submission" date="2023-12" db="EMBL/GenBank/DDBJ databases">
        <title>Novel species of the genus Arcicella isolated from rivers.</title>
        <authorList>
            <person name="Lu H."/>
        </authorList>
    </citation>
    <scope>NUCLEOTIDE SEQUENCE [LARGE SCALE GENOMIC DNA]</scope>
    <source>
        <strain evidence="1 2">DC2W</strain>
    </source>
</reference>
<dbReference type="Pfam" id="PF03692">
    <property type="entry name" value="CxxCxxCC"/>
    <property type="match status" value="1"/>
</dbReference>
<dbReference type="PANTHER" id="PTHR35866:SF1">
    <property type="entry name" value="YKGJ FAMILY CYSTEINE CLUSTER PROTEIN"/>
    <property type="match status" value="1"/>
</dbReference>
<sequence>MIYTEENIEAFNEQARLKFPENKKFFDRLKNKKIKKLDEAFHPVHDEVFDEVDCLKCGNCCKTTSPIFTDIDIDRIAKHLRIRPAQLVKEHLHLDSDHDYVLNVTPCTFLGSDNYCSIYDVRPKACREYPHTDRKNIAGILPLTLENTKVCPAVFEIVEQLKKAGLGNKGGIVE</sequence>
<name>A0ABU5RZJ6_9BACT</name>
<organism evidence="1 2">
    <name type="scientific">Arcicella gelida</name>
    <dbReference type="NCBI Taxonomy" id="2984195"/>
    <lineage>
        <taxon>Bacteria</taxon>
        <taxon>Pseudomonadati</taxon>
        <taxon>Bacteroidota</taxon>
        <taxon>Cytophagia</taxon>
        <taxon>Cytophagales</taxon>
        <taxon>Flectobacillaceae</taxon>
        <taxon>Arcicella</taxon>
    </lineage>
</organism>